<accession>A0A916XEP2</accession>
<comment type="subcellular location">
    <subcellularLocation>
        <location evidence="1">Membrane</location>
        <topology evidence="1">Multi-pass membrane protein</topology>
    </subcellularLocation>
</comment>
<feature type="transmembrane region" description="Helical" evidence="5">
    <location>
        <begin position="43"/>
        <end position="66"/>
    </location>
</feature>
<dbReference type="EMBL" id="BMIL01000005">
    <property type="protein sequence ID" value="GGC64921.1"/>
    <property type="molecule type" value="Genomic_DNA"/>
</dbReference>
<reference evidence="6" key="1">
    <citation type="journal article" date="2014" name="Int. J. Syst. Evol. Microbiol.">
        <title>Complete genome sequence of Corynebacterium casei LMG S-19264T (=DSM 44701T), isolated from a smear-ripened cheese.</title>
        <authorList>
            <consortium name="US DOE Joint Genome Institute (JGI-PGF)"/>
            <person name="Walter F."/>
            <person name="Albersmeier A."/>
            <person name="Kalinowski J."/>
            <person name="Ruckert C."/>
        </authorList>
    </citation>
    <scope>NUCLEOTIDE SEQUENCE</scope>
    <source>
        <strain evidence="6">CGMCC 1.15343</strain>
    </source>
</reference>
<keyword evidence="2 5" id="KW-0812">Transmembrane</keyword>
<feature type="transmembrane region" description="Helical" evidence="5">
    <location>
        <begin position="392"/>
        <end position="409"/>
    </location>
</feature>
<keyword evidence="3 5" id="KW-1133">Transmembrane helix</keyword>
<name>A0A916XEP2_9SPHI</name>
<evidence type="ECO:0000256" key="2">
    <source>
        <dbReference type="ARBA" id="ARBA00022692"/>
    </source>
</evidence>
<organism evidence="6 7">
    <name type="scientific">Pedobacter quisquiliarum</name>
    <dbReference type="NCBI Taxonomy" id="1834438"/>
    <lineage>
        <taxon>Bacteria</taxon>
        <taxon>Pseudomonadati</taxon>
        <taxon>Bacteroidota</taxon>
        <taxon>Sphingobacteriia</taxon>
        <taxon>Sphingobacteriales</taxon>
        <taxon>Sphingobacteriaceae</taxon>
        <taxon>Pedobacter</taxon>
    </lineage>
</organism>
<dbReference type="AlphaFoldDB" id="A0A916XEP2"/>
<dbReference type="GO" id="GO:0016020">
    <property type="term" value="C:membrane"/>
    <property type="evidence" value="ECO:0007669"/>
    <property type="project" value="UniProtKB-SubCell"/>
</dbReference>
<evidence type="ECO:0000313" key="6">
    <source>
        <dbReference type="EMBL" id="GGC64921.1"/>
    </source>
</evidence>
<feature type="transmembrane region" description="Helical" evidence="5">
    <location>
        <begin position="118"/>
        <end position="137"/>
    </location>
</feature>
<dbReference type="Proteomes" id="UP000651668">
    <property type="component" value="Unassembled WGS sequence"/>
</dbReference>
<feature type="transmembrane region" description="Helical" evidence="5">
    <location>
        <begin position="12"/>
        <end position="37"/>
    </location>
</feature>
<feature type="transmembrane region" description="Helical" evidence="5">
    <location>
        <begin position="292"/>
        <end position="320"/>
    </location>
</feature>
<dbReference type="PANTHER" id="PTHR43424:SF1">
    <property type="entry name" value="LOCUS PUTATIVE PROTEIN 1-RELATED"/>
    <property type="match status" value="1"/>
</dbReference>
<feature type="transmembrane region" description="Helical" evidence="5">
    <location>
        <begin position="360"/>
        <end position="380"/>
    </location>
</feature>
<feature type="transmembrane region" description="Helical" evidence="5">
    <location>
        <begin position="218"/>
        <end position="240"/>
    </location>
</feature>
<dbReference type="InterPro" id="IPR052556">
    <property type="entry name" value="PolySynth_Transporter"/>
</dbReference>
<dbReference type="RefSeq" id="WP_188626570.1">
    <property type="nucleotide sequence ID" value="NZ_BMIL01000005.1"/>
</dbReference>
<feature type="transmembrane region" description="Helical" evidence="5">
    <location>
        <begin position="326"/>
        <end position="348"/>
    </location>
</feature>
<evidence type="ECO:0000256" key="3">
    <source>
        <dbReference type="ARBA" id="ARBA00022989"/>
    </source>
</evidence>
<feature type="transmembrane region" description="Helical" evidence="5">
    <location>
        <begin position="171"/>
        <end position="197"/>
    </location>
</feature>
<gene>
    <name evidence="6" type="ORF">GCM10011387_18220</name>
</gene>
<dbReference type="Pfam" id="PF01943">
    <property type="entry name" value="Polysacc_synt"/>
    <property type="match status" value="1"/>
</dbReference>
<sequence length="435" mass="49503">MTSSKGLFKSIASLGVVQIANYVLPLISIPIISRIIGPEKLGVINYAVAFIAYFNILIGFGFDLTATRRLSKEPKNIRLRITIFNEVLWSQFLLLVVSLVAYVICIYFLPPLAKDKEVAAYTFLICIGTFFSQNWLFQAMHDLPKIAWINFLFKVLFTIMIIMNIKEEDDYVLHPLFTGMMHISISLFCFIWAFYRYELKFIAVKIKDVFRILHQEKVVFFSLLAINLYTTTNTVMLGLLETPTQVGFYTASQRLMSVVIGVINMPLSQAFYPFIGLAFVKSIEHGIETIQKILPVVIIFTLLTAIIIFFMGPSVVVWFYGAKFTSAIPVIKILAIVPMIVALSNMFGMQIMLNLKLDRLYFMISAGGSVFGLALNYVMITNFGFIGTAWNWLLVESYIAVVMYIALRIRGIDPIDFRRFSVPSMLELLGTLRRK</sequence>
<evidence type="ECO:0000256" key="5">
    <source>
        <dbReference type="SAM" id="Phobius"/>
    </source>
</evidence>
<comment type="caution">
    <text evidence="6">The sequence shown here is derived from an EMBL/GenBank/DDBJ whole genome shotgun (WGS) entry which is preliminary data.</text>
</comment>
<evidence type="ECO:0000313" key="7">
    <source>
        <dbReference type="Proteomes" id="UP000651668"/>
    </source>
</evidence>
<feature type="transmembrane region" description="Helical" evidence="5">
    <location>
        <begin position="146"/>
        <end position="165"/>
    </location>
</feature>
<keyword evidence="4 5" id="KW-0472">Membrane</keyword>
<keyword evidence="7" id="KW-1185">Reference proteome</keyword>
<proteinExistence type="predicted"/>
<feature type="transmembrane region" description="Helical" evidence="5">
    <location>
        <begin position="255"/>
        <end position="280"/>
    </location>
</feature>
<feature type="transmembrane region" description="Helical" evidence="5">
    <location>
        <begin position="87"/>
        <end position="112"/>
    </location>
</feature>
<evidence type="ECO:0000256" key="4">
    <source>
        <dbReference type="ARBA" id="ARBA00023136"/>
    </source>
</evidence>
<protein>
    <submittedName>
        <fullName evidence="6">Polysaccharide biosynthesis protein</fullName>
    </submittedName>
</protein>
<reference evidence="6" key="2">
    <citation type="submission" date="2020-09" db="EMBL/GenBank/DDBJ databases">
        <authorList>
            <person name="Sun Q."/>
            <person name="Zhou Y."/>
        </authorList>
    </citation>
    <scope>NUCLEOTIDE SEQUENCE</scope>
    <source>
        <strain evidence="6">CGMCC 1.15343</strain>
    </source>
</reference>
<evidence type="ECO:0000256" key="1">
    <source>
        <dbReference type="ARBA" id="ARBA00004141"/>
    </source>
</evidence>
<dbReference type="InterPro" id="IPR002797">
    <property type="entry name" value="Polysacc_synth"/>
</dbReference>
<dbReference type="PANTHER" id="PTHR43424">
    <property type="entry name" value="LOCUS PUTATIVE PROTEIN 1-RELATED"/>
    <property type="match status" value="1"/>
</dbReference>